<comment type="subcellular location">
    <subcellularLocation>
        <location evidence="1 12">Cell outer membrane</location>
        <topology evidence="1 12">Multi-pass membrane protein</topology>
    </subcellularLocation>
</comment>
<dbReference type="PANTHER" id="PTHR32552:SF68">
    <property type="entry name" value="FERRICHROME OUTER MEMBRANE TRANSPORTER_PHAGE RECEPTOR"/>
    <property type="match status" value="1"/>
</dbReference>
<evidence type="ECO:0000256" key="3">
    <source>
        <dbReference type="ARBA" id="ARBA00022452"/>
    </source>
</evidence>
<organism evidence="14 15">
    <name type="scientific">Halomicronema hongdechloris C2206</name>
    <dbReference type="NCBI Taxonomy" id="1641165"/>
    <lineage>
        <taxon>Bacteria</taxon>
        <taxon>Bacillati</taxon>
        <taxon>Cyanobacteriota</taxon>
        <taxon>Cyanophyceae</taxon>
        <taxon>Nodosilineales</taxon>
        <taxon>Nodosilineaceae</taxon>
        <taxon>Halomicronema</taxon>
    </lineage>
</organism>
<keyword evidence="3 12" id="KW-1134">Transmembrane beta strand</keyword>
<evidence type="ECO:0000256" key="5">
    <source>
        <dbReference type="ARBA" id="ARBA00022692"/>
    </source>
</evidence>
<dbReference type="SUPFAM" id="SSF56935">
    <property type="entry name" value="Porins"/>
    <property type="match status" value="1"/>
</dbReference>
<dbReference type="Proteomes" id="UP000191901">
    <property type="component" value="Chromosome"/>
</dbReference>
<dbReference type="GO" id="GO:0009279">
    <property type="term" value="C:cell outer membrane"/>
    <property type="evidence" value="ECO:0007669"/>
    <property type="project" value="UniProtKB-SubCell"/>
</dbReference>
<evidence type="ECO:0000256" key="4">
    <source>
        <dbReference type="ARBA" id="ARBA00022496"/>
    </source>
</evidence>
<gene>
    <name evidence="14" type="ORF">XM38_035980</name>
</gene>
<name>A0A1Z3HQQ1_9CYAN</name>
<evidence type="ECO:0000256" key="10">
    <source>
        <dbReference type="ARBA" id="ARBA00023136"/>
    </source>
</evidence>
<evidence type="ECO:0000313" key="14">
    <source>
        <dbReference type="EMBL" id="ASC72640.1"/>
    </source>
</evidence>
<keyword evidence="5 12" id="KW-0812">Transmembrane</keyword>
<dbReference type="AlphaFoldDB" id="A0A1Z3HQQ1"/>
<sequence>MAGDLLPPEDGEGFEIGLKTELFDQRLVATLAYFDITRQNVATADPTAPPFLNASIATGEQRSQGVELDISGEILPGWNVIANYAYTDARVTADNRFPVGNGLIGIPEHSANLWTTYTLQDGDLAGLGFGLGFNYVGERPGDLDNSFRLDEYFITNAAIFYERADWQLALNFKNLFDTDYIQGTPISRVRGIEPGEPFTIIGSFSLTF</sequence>
<dbReference type="PANTHER" id="PTHR32552">
    <property type="entry name" value="FERRICHROME IRON RECEPTOR-RELATED"/>
    <property type="match status" value="1"/>
</dbReference>
<evidence type="ECO:0000256" key="12">
    <source>
        <dbReference type="PROSITE-ProRule" id="PRU01360"/>
    </source>
</evidence>
<dbReference type="InterPro" id="IPR036942">
    <property type="entry name" value="Beta-barrel_TonB_sf"/>
</dbReference>
<dbReference type="KEGG" id="hhg:XM38_035980"/>
<dbReference type="InterPro" id="IPR000531">
    <property type="entry name" value="Beta-barrel_TonB"/>
</dbReference>
<evidence type="ECO:0000256" key="1">
    <source>
        <dbReference type="ARBA" id="ARBA00004571"/>
    </source>
</evidence>
<keyword evidence="8" id="KW-0406">Ion transport</keyword>
<keyword evidence="10 12" id="KW-0472">Membrane</keyword>
<keyword evidence="9" id="KW-0798">TonB box</keyword>
<keyword evidence="6" id="KW-0732">Signal</keyword>
<evidence type="ECO:0000256" key="6">
    <source>
        <dbReference type="ARBA" id="ARBA00022729"/>
    </source>
</evidence>
<keyword evidence="4" id="KW-0410">Iron transport</keyword>
<evidence type="ECO:0000256" key="7">
    <source>
        <dbReference type="ARBA" id="ARBA00023004"/>
    </source>
</evidence>
<accession>A0A1Z3HQQ1</accession>
<dbReference type="Gene3D" id="2.40.170.20">
    <property type="entry name" value="TonB-dependent receptor, beta-barrel domain"/>
    <property type="match status" value="1"/>
</dbReference>
<dbReference type="InterPro" id="IPR039426">
    <property type="entry name" value="TonB-dep_rcpt-like"/>
</dbReference>
<evidence type="ECO:0000259" key="13">
    <source>
        <dbReference type="Pfam" id="PF00593"/>
    </source>
</evidence>
<keyword evidence="11 12" id="KW-0998">Cell outer membrane</keyword>
<evidence type="ECO:0000256" key="11">
    <source>
        <dbReference type="ARBA" id="ARBA00023237"/>
    </source>
</evidence>
<dbReference type="GO" id="GO:0015344">
    <property type="term" value="F:siderophore uptake transmembrane transporter activity"/>
    <property type="evidence" value="ECO:0007669"/>
    <property type="project" value="TreeGrafter"/>
</dbReference>
<proteinExistence type="inferred from homology"/>
<evidence type="ECO:0000256" key="2">
    <source>
        <dbReference type="ARBA" id="ARBA00022448"/>
    </source>
</evidence>
<evidence type="ECO:0000256" key="9">
    <source>
        <dbReference type="ARBA" id="ARBA00023077"/>
    </source>
</evidence>
<protein>
    <submittedName>
        <fullName evidence="14">Ferrichrome outer membrane transporter domain protein</fullName>
    </submittedName>
</protein>
<dbReference type="EMBL" id="CP021983">
    <property type="protein sequence ID" value="ASC72640.1"/>
    <property type="molecule type" value="Genomic_DNA"/>
</dbReference>
<keyword evidence="2 12" id="KW-0813">Transport</keyword>
<keyword evidence="15" id="KW-1185">Reference proteome</keyword>
<dbReference type="PROSITE" id="PS52016">
    <property type="entry name" value="TONB_DEPENDENT_REC_3"/>
    <property type="match status" value="1"/>
</dbReference>
<keyword evidence="7" id="KW-0408">Iron</keyword>
<evidence type="ECO:0000313" key="15">
    <source>
        <dbReference type="Proteomes" id="UP000191901"/>
    </source>
</evidence>
<dbReference type="STRING" id="1641165.XM38_16355"/>
<evidence type="ECO:0000256" key="8">
    <source>
        <dbReference type="ARBA" id="ARBA00023065"/>
    </source>
</evidence>
<feature type="domain" description="TonB-dependent receptor-like beta-barrel" evidence="13">
    <location>
        <begin position="6"/>
        <end position="175"/>
    </location>
</feature>
<comment type="similarity">
    <text evidence="12">Belongs to the TonB-dependent receptor family.</text>
</comment>
<dbReference type="Pfam" id="PF00593">
    <property type="entry name" value="TonB_dep_Rec_b-barrel"/>
    <property type="match status" value="1"/>
</dbReference>
<reference evidence="14 15" key="1">
    <citation type="journal article" date="2016" name="Biochim. Biophys. Acta">
        <title>Characterization of red-shifted phycobilisomes isolated from the chlorophyll f-containing cyanobacterium Halomicronema hongdechloris.</title>
        <authorList>
            <person name="Li Y."/>
            <person name="Lin Y."/>
            <person name="Garvey C.J."/>
            <person name="Birch D."/>
            <person name="Corkery R.W."/>
            <person name="Loughlin P.C."/>
            <person name="Scheer H."/>
            <person name="Willows R.D."/>
            <person name="Chen M."/>
        </authorList>
    </citation>
    <scope>NUCLEOTIDE SEQUENCE [LARGE SCALE GENOMIC DNA]</scope>
    <source>
        <strain evidence="14 15">C2206</strain>
    </source>
</reference>